<dbReference type="Pfam" id="PF07238">
    <property type="entry name" value="PilZ"/>
    <property type="match status" value="1"/>
</dbReference>
<dbReference type="Gene3D" id="2.40.10.220">
    <property type="entry name" value="predicted glycosyltransferase like domains"/>
    <property type="match status" value="1"/>
</dbReference>
<comment type="caution">
    <text evidence="2">The sequence shown here is derived from an EMBL/GenBank/DDBJ whole genome shotgun (WGS) entry which is preliminary data.</text>
</comment>
<dbReference type="GO" id="GO:0035438">
    <property type="term" value="F:cyclic-di-GMP binding"/>
    <property type="evidence" value="ECO:0007669"/>
    <property type="project" value="InterPro"/>
</dbReference>
<sequence length="96" mass="10843">MSNQRQHPRTPMKCRIRISHPSFGELVAQTRDLSDGGVYVRHVDLLALPLGAEVTGQVQDLPIEAPILRMRVMRVDAEGVGLRFCSEEDERRYAAE</sequence>
<proteinExistence type="predicted"/>
<gene>
    <name evidence="2" type="ORF">PSEWESI4_01027</name>
</gene>
<reference evidence="2 3" key="1">
    <citation type="submission" date="2020-08" db="EMBL/GenBank/DDBJ databases">
        <authorList>
            <person name="Criscuolo A."/>
        </authorList>
    </citation>
    <scope>NUCLEOTIDE SEQUENCE [LARGE SCALE GENOMIC DNA]</scope>
    <source>
        <strain evidence="2">CIP111764</strain>
    </source>
</reference>
<dbReference type="EMBL" id="CAJFCI010000025">
    <property type="protein sequence ID" value="CAD5106760.1"/>
    <property type="molecule type" value="Genomic_DNA"/>
</dbReference>
<dbReference type="SUPFAM" id="SSF141371">
    <property type="entry name" value="PilZ domain-like"/>
    <property type="match status" value="1"/>
</dbReference>
<dbReference type="RefSeq" id="WP_187670117.1">
    <property type="nucleotide sequence ID" value="NZ_CAJFCI010000025.1"/>
</dbReference>
<accession>A0A7U7EMD7</accession>
<dbReference type="AlphaFoldDB" id="A0A7U7EMD7"/>
<organism evidence="2 3">
    <name type="scientific">Zestomonas carbonaria</name>
    <dbReference type="NCBI Taxonomy" id="2762745"/>
    <lineage>
        <taxon>Bacteria</taxon>
        <taxon>Pseudomonadati</taxon>
        <taxon>Pseudomonadota</taxon>
        <taxon>Gammaproteobacteria</taxon>
        <taxon>Pseudomonadales</taxon>
        <taxon>Pseudomonadaceae</taxon>
        <taxon>Zestomonas</taxon>
    </lineage>
</organism>
<feature type="domain" description="PilZ" evidence="1">
    <location>
        <begin position="3"/>
        <end position="90"/>
    </location>
</feature>
<dbReference type="Proteomes" id="UP000583387">
    <property type="component" value="Unassembled WGS sequence"/>
</dbReference>
<protein>
    <recommendedName>
        <fullName evidence="1">PilZ domain-containing protein</fullName>
    </recommendedName>
</protein>
<evidence type="ECO:0000259" key="1">
    <source>
        <dbReference type="Pfam" id="PF07238"/>
    </source>
</evidence>
<dbReference type="InterPro" id="IPR009875">
    <property type="entry name" value="PilZ_domain"/>
</dbReference>
<name>A0A7U7EMD7_9GAMM</name>
<keyword evidence="3" id="KW-1185">Reference proteome</keyword>
<evidence type="ECO:0000313" key="2">
    <source>
        <dbReference type="EMBL" id="CAD5106760.1"/>
    </source>
</evidence>
<evidence type="ECO:0000313" key="3">
    <source>
        <dbReference type="Proteomes" id="UP000583387"/>
    </source>
</evidence>